<dbReference type="Proteomes" id="UP000823896">
    <property type="component" value="Unassembled WGS sequence"/>
</dbReference>
<proteinExistence type="predicted"/>
<organism evidence="1 2">
    <name type="scientific">Candidatus Merdibacter merdavium</name>
    <dbReference type="NCBI Taxonomy" id="2838692"/>
    <lineage>
        <taxon>Bacteria</taxon>
        <taxon>Bacillati</taxon>
        <taxon>Bacillota</taxon>
        <taxon>Erysipelotrichia</taxon>
        <taxon>Erysipelotrichales</taxon>
        <taxon>Erysipelotrichaceae</taxon>
        <taxon>Merdibacter</taxon>
    </lineage>
</organism>
<dbReference type="InterPro" id="IPR010310">
    <property type="entry name" value="T7SS_ESAT-6-like"/>
</dbReference>
<comment type="caution">
    <text evidence="1">The sequence shown here is derived from an EMBL/GenBank/DDBJ whole genome shotgun (WGS) entry which is preliminary data.</text>
</comment>
<sequence length="98" mass="11575">MRINVDMNQLIQNASFVQNQAEEYAEVYHRVYQLLQQMEGYWKGKDFLAFSTQLQSFRSDFELMKKILIEYASYLRESAAVYARLQDECAAMAGRLRC</sequence>
<reference evidence="1" key="2">
    <citation type="submission" date="2021-04" db="EMBL/GenBank/DDBJ databases">
        <authorList>
            <person name="Gilroy R."/>
        </authorList>
    </citation>
    <scope>NUCLEOTIDE SEQUENCE</scope>
    <source>
        <strain evidence="1">CHK187-11901</strain>
    </source>
</reference>
<protein>
    <submittedName>
        <fullName evidence="1">WXG100 family type VII secretion target</fullName>
    </submittedName>
</protein>
<dbReference type="AlphaFoldDB" id="A0A9D2NRR0"/>
<evidence type="ECO:0000313" key="1">
    <source>
        <dbReference type="EMBL" id="HJC37386.1"/>
    </source>
</evidence>
<dbReference type="Pfam" id="PF06013">
    <property type="entry name" value="WXG100"/>
    <property type="match status" value="1"/>
</dbReference>
<dbReference type="InterPro" id="IPR036689">
    <property type="entry name" value="ESAT-6-like_sf"/>
</dbReference>
<dbReference type="EMBL" id="DWWM01000058">
    <property type="protein sequence ID" value="HJC37386.1"/>
    <property type="molecule type" value="Genomic_DNA"/>
</dbReference>
<name>A0A9D2NRR0_9FIRM</name>
<accession>A0A9D2NRR0</accession>
<dbReference type="Gene3D" id="1.10.287.1060">
    <property type="entry name" value="ESAT-6-like"/>
    <property type="match status" value="1"/>
</dbReference>
<dbReference type="SUPFAM" id="SSF140453">
    <property type="entry name" value="EsxAB dimer-like"/>
    <property type="match status" value="1"/>
</dbReference>
<reference evidence="1" key="1">
    <citation type="journal article" date="2021" name="PeerJ">
        <title>Extensive microbial diversity within the chicken gut microbiome revealed by metagenomics and culture.</title>
        <authorList>
            <person name="Gilroy R."/>
            <person name="Ravi A."/>
            <person name="Getino M."/>
            <person name="Pursley I."/>
            <person name="Horton D.L."/>
            <person name="Alikhan N.F."/>
            <person name="Baker D."/>
            <person name="Gharbi K."/>
            <person name="Hall N."/>
            <person name="Watson M."/>
            <person name="Adriaenssens E.M."/>
            <person name="Foster-Nyarko E."/>
            <person name="Jarju S."/>
            <person name="Secka A."/>
            <person name="Antonio M."/>
            <person name="Oren A."/>
            <person name="Chaudhuri R.R."/>
            <person name="La Ragione R."/>
            <person name="Hildebrand F."/>
            <person name="Pallen M.J."/>
        </authorList>
    </citation>
    <scope>NUCLEOTIDE SEQUENCE</scope>
    <source>
        <strain evidence="1">CHK187-11901</strain>
    </source>
</reference>
<gene>
    <name evidence="1" type="ORF">H9702_09710</name>
</gene>
<evidence type="ECO:0000313" key="2">
    <source>
        <dbReference type="Proteomes" id="UP000823896"/>
    </source>
</evidence>